<dbReference type="EMBL" id="CM056741">
    <property type="protein sequence ID" value="KAJ8686695.1"/>
    <property type="molecule type" value="Genomic_DNA"/>
</dbReference>
<accession>A0ACC2PSX9</accession>
<sequence length="1223" mass="141358">MFRTYIENRITLQGNTYKCHLCNFVVSHKDDELLQMHICDLLHQTRLSQISEQVRQHQSELLSTVSDTKYKRIVKNQIALENEPHAFRCHVCKCPIIGISNIWEHIKGSRHRDSFISNNGQKVEQKDFLRETPETAAIPSSHHELSGEVPDCIIRTPKKNTYGCQLCQCMVGSSQNVLRHVQGNTHKKNEGSVQLQKNEQKEAYRDLANDTNIRKRSNSLVRNFPYCRLCSDVLRTPSMLQCHVLQHLHSELDFKLEPDIVTFTQDVSSKFTIQCSLCQVNFSNHADTENHLQSDKHVKRLAFFTYLKSNGETSNLLNSSIEDAISNGFKFEPSQHITYTPFCNICEVPVPFKVGEHVKGKRHNKKLASALATSTDLNKKEPFFDLSHIYPCFMCTTKFSDIEELLNHYNSFKHRCKMTNFHTILDDPFVNFKEVNETTVLSCSLCHASQLSFLKTAVAVQHILSEKHENNKKLVHSSQPIKLTENIHAVNCGARGKPEYVPIESQEKDTKHAKIVPKGRPNQELNNSLYIKSIEKLTLLNSRSRRTKSIPDSFPKSSKSSEFQSNHDELVALGFSKNSASIGFEPSKAESTNMNDILDGLVNLNFSKSEQKKLPILTKQKRVRVPDPTLRKISFAQNVENFGQSFIDCCILPGEKYIYKSSSKKVTKISSTIGLTFPYTASVRCCLACVCEFPADRQSLFEHVQQSGHLKGLKKMETDDKAFEDYPDQFSDLHLAKLYMQEESDDWIHCYACNTKVGNQNIDIQLHSESMDHIRKSQNWSMEANILSKKFSDTFKDVWFYAQYFSCEVCKKKFDFEIEFVSHLEKKSHIESLRKMEQKKISVEFDLCPFCSLFWFGQSGFYDRHCNDQFHKCCMKNGNFLVREMQHGAIEFLLNFEILANNLVHESDRVDSEIDKELEILHIIEETVKYQYPKAKAHAFGSRISHLANLDTDLDIFLDCEDVYMNNTTQKKGQQYLTSVQKLFENDINTWITDEILLSTRVPIMKLRHIPTNIKCDISFMNGLSVEKSKLLRCYSEAYPICRKLILYLKKWLTFCHLSGSDCITTFAISWFVIFYLQMKNLVPSVNYLIENGIESRIVDGWECGYLTDLPKDHSTDLTFKDCLQGFFTYYANFDYQKLVVCPLIGEAVPKRRFAYSEQLPEEMRFYEFRLANDKSIIFRIDSPLCLQDPLDLSQNITKAVKKYHLRCFRQYCQESQTILSSL</sequence>
<reference evidence="1" key="1">
    <citation type="submission" date="2023-04" db="EMBL/GenBank/DDBJ databases">
        <title>A chromosome-level genome assembly of the parasitoid wasp Eretmocerus hayati.</title>
        <authorList>
            <person name="Zhong Y."/>
            <person name="Liu S."/>
            <person name="Liu Y."/>
        </authorList>
    </citation>
    <scope>NUCLEOTIDE SEQUENCE</scope>
    <source>
        <strain evidence="1">ZJU_SS_LIU_2023</strain>
    </source>
</reference>
<evidence type="ECO:0000313" key="1">
    <source>
        <dbReference type="EMBL" id="KAJ8686695.1"/>
    </source>
</evidence>
<comment type="caution">
    <text evidence="1">The sequence shown here is derived from an EMBL/GenBank/DDBJ whole genome shotgun (WGS) entry which is preliminary data.</text>
</comment>
<keyword evidence="2" id="KW-1185">Reference proteome</keyword>
<dbReference type="Proteomes" id="UP001239111">
    <property type="component" value="Chromosome 1"/>
</dbReference>
<evidence type="ECO:0000313" key="2">
    <source>
        <dbReference type="Proteomes" id="UP001239111"/>
    </source>
</evidence>
<name>A0ACC2PSX9_9HYME</name>
<organism evidence="1 2">
    <name type="scientific">Eretmocerus hayati</name>
    <dbReference type="NCBI Taxonomy" id="131215"/>
    <lineage>
        <taxon>Eukaryota</taxon>
        <taxon>Metazoa</taxon>
        <taxon>Ecdysozoa</taxon>
        <taxon>Arthropoda</taxon>
        <taxon>Hexapoda</taxon>
        <taxon>Insecta</taxon>
        <taxon>Pterygota</taxon>
        <taxon>Neoptera</taxon>
        <taxon>Endopterygota</taxon>
        <taxon>Hymenoptera</taxon>
        <taxon>Apocrita</taxon>
        <taxon>Proctotrupomorpha</taxon>
        <taxon>Chalcidoidea</taxon>
        <taxon>Aphelinidae</taxon>
        <taxon>Aphelininae</taxon>
        <taxon>Eretmocerus</taxon>
    </lineage>
</organism>
<proteinExistence type="predicted"/>
<gene>
    <name evidence="1" type="ORF">QAD02_022489</name>
</gene>
<protein>
    <submittedName>
        <fullName evidence="1">Uncharacterized protein</fullName>
    </submittedName>
</protein>